<dbReference type="Proteomes" id="UP000005408">
    <property type="component" value="Unassembled WGS sequence"/>
</dbReference>
<dbReference type="EnsemblMetazoa" id="G23914.6">
    <property type="protein sequence ID" value="G23914.6:cds"/>
    <property type="gene ID" value="G23914"/>
</dbReference>
<dbReference type="PANTHER" id="PTHR12489:SF22">
    <property type="entry name" value="SI:DKEY-35M8.1"/>
    <property type="match status" value="1"/>
</dbReference>
<keyword evidence="2 5" id="KW-0812">Transmembrane</keyword>
<dbReference type="AlphaFoldDB" id="A0A8W8KNM6"/>
<keyword evidence="4 5" id="KW-0472">Membrane</keyword>
<dbReference type="PANTHER" id="PTHR12489">
    <property type="entry name" value="LIPOMA HMGIC FUSION PARTNER-LIKE PROTEIN"/>
    <property type="match status" value="1"/>
</dbReference>
<organism evidence="6 7">
    <name type="scientific">Magallana gigas</name>
    <name type="common">Pacific oyster</name>
    <name type="synonym">Crassostrea gigas</name>
    <dbReference type="NCBI Taxonomy" id="29159"/>
    <lineage>
        <taxon>Eukaryota</taxon>
        <taxon>Metazoa</taxon>
        <taxon>Spiralia</taxon>
        <taxon>Lophotrochozoa</taxon>
        <taxon>Mollusca</taxon>
        <taxon>Bivalvia</taxon>
        <taxon>Autobranchia</taxon>
        <taxon>Pteriomorphia</taxon>
        <taxon>Ostreida</taxon>
        <taxon>Ostreoidea</taxon>
        <taxon>Ostreidae</taxon>
        <taxon>Magallana</taxon>
    </lineage>
</organism>
<evidence type="ECO:0000256" key="1">
    <source>
        <dbReference type="ARBA" id="ARBA00004141"/>
    </source>
</evidence>
<reference evidence="6" key="1">
    <citation type="submission" date="2022-08" db="UniProtKB">
        <authorList>
            <consortium name="EnsemblMetazoa"/>
        </authorList>
    </citation>
    <scope>IDENTIFICATION</scope>
    <source>
        <strain evidence="6">05x7-T-G4-1.051#20</strain>
    </source>
</reference>
<feature type="transmembrane region" description="Helical" evidence="5">
    <location>
        <begin position="78"/>
        <end position="97"/>
    </location>
</feature>
<accession>A0A8W8KNM6</accession>
<sequence length="266" mass="29050">MADHTPEVLQMSPVVGIVIKRPYILRYSSAIKIKRRLITFYSWQYQPVCTVNRNTSKGTEVIEGEQDVWAIDMNSPVLLIWTFLSILVSALGTYSFIQPIWIVTPNQTGSFGLISTCVTVLDVVSPDFGKQRCEFYGGYFNLGSLPSGAWQASCTLFGGGCILLCCGAFLAVCTSCISNDAVKSVTVMAGYVQFIAVLVMIAGLFIYPLGFNSKFIRKHCGGGSSMYNSEQCEVGWGLVLAVVGTALAMFCPVLSHYTDMQTTDLL</sequence>
<evidence type="ECO:0000313" key="7">
    <source>
        <dbReference type="Proteomes" id="UP000005408"/>
    </source>
</evidence>
<evidence type="ECO:0000313" key="6">
    <source>
        <dbReference type="EnsemblMetazoa" id="G23914.6:cds"/>
    </source>
</evidence>
<dbReference type="Gene3D" id="1.20.140.150">
    <property type="match status" value="1"/>
</dbReference>
<keyword evidence="7" id="KW-1185">Reference proteome</keyword>
<feature type="transmembrane region" description="Helical" evidence="5">
    <location>
        <begin position="149"/>
        <end position="173"/>
    </location>
</feature>
<feature type="transmembrane region" description="Helical" evidence="5">
    <location>
        <begin position="234"/>
        <end position="254"/>
    </location>
</feature>
<dbReference type="Pfam" id="PF10242">
    <property type="entry name" value="L_HMGIC_fpl"/>
    <property type="match status" value="1"/>
</dbReference>
<comment type="subcellular location">
    <subcellularLocation>
        <location evidence="1">Membrane</location>
        <topology evidence="1">Multi-pass membrane protein</topology>
    </subcellularLocation>
</comment>
<evidence type="ECO:0000256" key="2">
    <source>
        <dbReference type="ARBA" id="ARBA00022692"/>
    </source>
</evidence>
<protein>
    <recommendedName>
        <fullName evidence="8">Lipoma HMGIC fusion partner-like 2 protein</fullName>
    </recommendedName>
</protein>
<evidence type="ECO:0000256" key="4">
    <source>
        <dbReference type="ARBA" id="ARBA00023136"/>
    </source>
</evidence>
<keyword evidence="3 5" id="KW-1133">Transmembrane helix</keyword>
<evidence type="ECO:0000256" key="3">
    <source>
        <dbReference type="ARBA" id="ARBA00022989"/>
    </source>
</evidence>
<dbReference type="GO" id="GO:0016020">
    <property type="term" value="C:membrane"/>
    <property type="evidence" value="ECO:0007669"/>
    <property type="project" value="UniProtKB-SubCell"/>
</dbReference>
<feature type="transmembrane region" description="Helical" evidence="5">
    <location>
        <begin position="185"/>
        <end position="207"/>
    </location>
</feature>
<proteinExistence type="predicted"/>
<dbReference type="InterPro" id="IPR019372">
    <property type="entry name" value="LHFPL"/>
</dbReference>
<name>A0A8W8KNM6_MAGGI</name>
<evidence type="ECO:0000256" key="5">
    <source>
        <dbReference type="SAM" id="Phobius"/>
    </source>
</evidence>
<evidence type="ECO:0008006" key="8">
    <source>
        <dbReference type="Google" id="ProtNLM"/>
    </source>
</evidence>